<dbReference type="InterPro" id="IPR036890">
    <property type="entry name" value="HATPase_C_sf"/>
</dbReference>
<reference evidence="4 5" key="1">
    <citation type="journal article" date="2019" name="Antonie Van Leeuwenhoek">
        <title>Description of 'Ca. Methylobacter oryzae' KRF1, a novel species from the environmentally important Methylobacter clade 2.</title>
        <authorList>
            <person name="Khatri K."/>
            <person name="Mohite J.A."/>
            <person name="Pandit P.S."/>
            <person name="Bahulikar R."/>
            <person name="Rahalkar M.C."/>
        </authorList>
    </citation>
    <scope>NUCLEOTIDE SEQUENCE [LARGE SCALE GENOMIC DNA]</scope>
    <source>
        <strain evidence="4 5">KRF1</strain>
    </source>
</reference>
<proteinExistence type="predicted"/>
<dbReference type="InterPro" id="IPR005467">
    <property type="entry name" value="His_kinase_dom"/>
</dbReference>
<dbReference type="GO" id="GO:0016301">
    <property type="term" value="F:kinase activity"/>
    <property type="evidence" value="ECO:0007669"/>
    <property type="project" value="UniProtKB-KW"/>
</dbReference>
<dbReference type="PRINTS" id="PR00344">
    <property type="entry name" value="BCTRLSENSOR"/>
</dbReference>
<keyword evidence="5" id="KW-1185">Reference proteome</keyword>
<comment type="caution">
    <text evidence="4">The sequence shown here is derived from an EMBL/GenBank/DDBJ whole genome shotgun (WGS) entry which is preliminary data.</text>
</comment>
<dbReference type="Proteomes" id="UP000733744">
    <property type="component" value="Unassembled WGS sequence"/>
</dbReference>
<keyword evidence="4" id="KW-0808">Transferase</keyword>
<dbReference type="InterPro" id="IPR003594">
    <property type="entry name" value="HATPase_dom"/>
</dbReference>
<dbReference type="EMBL" id="RYFG02000009">
    <property type="protein sequence ID" value="TRX03026.1"/>
    <property type="molecule type" value="Genomic_DNA"/>
</dbReference>
<dbReference type="InterPro" id="IPR004358">
    <property type="entry name" value="Sig_transdc_His_kin-like_C"/>
</dbReference>
<gene>
    <name evidence="4" type="ORF">EKO24_001715</name>
</gene>
<dbReference type="PANTHER" id="PTHR45569">
    <property type="entry name" value="SENSOR PROTEIN KDPD"/>
    <property type="match status" value="1"/>
</dbReference>
<sequence length="229" mass="25437">MSNTPMQPIDFSALLASSVHDLKNSLHALRELICQLESFFPEQKPDELKQLNFEANRMNNNLMQLLTLYKIGLSQCTPTIDENYAVDILEDIVDQHSTLLSLGNVELITECDSDLMCYCDSAMISNALCTIVNNAHRYCQSKVLISASQEQDYVVFSIEDDGAGYPESLMSSDGQQQLPQVDLGTGNTGLGLFFTRTIARLHANAGKQGFIETDNNSRLGGARFRLYLP</sequence>
<comment type="catalytic activity">
    <reaction evidence="1">
        <text>ATP + protein L-histidine = ADP + protein N-phospho-L-histidine.</text>
        <dbReference type="EC" id="2.7.13.3"/>
    </reaction>
</comment>
<dbReference type="PROSITE" id="PS50109">
    <property type="entry name" value="HIS_KIN"/>
    <property type="match status" value="1"/>
</dbReference>
<evidence type="ECO:0000313" key="5">
    <source>
        <dbReference type="Proteomes" id="UP000733744"/>
    </source>
</evidence>
<accession>A0ABY3CH60</accession>
<evidence type="ECO:0000313" key="4">
    <source>
        <dbReference type="EMBL" id="TRX03026.1"/>
    </source>
</evidence>
<name>A0ABY3CH60_9GAMM</name>
<dbReference type="InterPro" id="IPR052023">
    <property type="entry name" value="Histidine_kinase_KdpD"/>
</dbReference>
<feature type="domain" description="Histidine kinase" evidence="3">
    <location>
        <begin position="17"/>
        <end position="229"/>
    </location>
</feature>
<evidence type="ECO:0000256" key="2">
    <source>
        <dbReference type="ARBA" id="ARBA00012438"/>
    </source>
</evidence>
<dbReference type="PANTHER" id="PTHR45569:SF1">
    <property type="entry name" value="SENSOR PROTEIN KDPD"/>
    <property type="match status" value="1"/>
</dbReference>
<organism evidence="4 5">
    <name type="scientific">Candidatus Methylobacter oryzae</name>
    <dbReference type="NCBI Taxonomy" id="2497749"/>
    <lineage>
        <taxon>Bacteria</taxon>
        <taxon>Pseudomonadati</taxon>
        <taxon>Pseudomonadota</taxon>
        <taxon>Gammaproteobacteria</taxon>
        <taxon>Methylococcales</taxon>
        <taxon>Methylococcaceae</taxon>
        <taxon>Methylobacter</taxon>
    </lineage>
</organism>
<evidence type="ECO:0000256" key="1">
    <source>
        <dbReference type="ARBA" id="ARBA00000085"/>
    </source>
</evidence>
<dbReference type="Gene3D" id="3.30.565.10">
    <property type="entry name" value="Histidine kinase-like ATPase, C-terminal domain"/>
    <property type="match status" value="1"/>
</dbReference>
<keyword evidence="4" id="KW-0418">Kinase</keyword>
<dbReference type="SUPFAM" id="SSF55874">
    <property type="entry name" value="ATPase domain of HSP90 chaperone/DNA topoisomerase II/histidine kinase"/>
    <property type="match status" value="1"/>
</dbReference>
<dbReference type="RefSeq" id="WP_127027308.1">
    <property type="nucleotide sequence ID" value="NZ_RYFG02000009.1"/>
</dbReference>
<dbReference type="Pfam" id="PF02518">
    <property type="entry name" value="HATPase_c"/>
    <property type="match status" value="1"/>
</dbReference>
<dbReference type="EC" id="2.7.13.3" evidence="2"/>
<protein>
    <recommendedName>
        <fullName evidence="2">histidine kinase</fullName>
        <ecNumber evidence="2">2.7.13.3</ecNumber>
    </recommendedName>
</protein>
<evidence type="ECO:0000259" key="3">
    <source>
        <dbReference type="PROSITE" id="PS50109"/>
    </source>
</evidence>